<dbReference type="Pfam" id="PF14863">
    <property type="entry name" value="Alkyl_sulf_dimr"/>
    <property type="match status" value="1"/>
</dbReference>
<dbReference type="SMART" id="SM00849">
    <property type="entry name" value="Lactamase_B"/>
    <property type="match status" value="1"/>
</dbReference>
<gene>
    <name evidence="2" type="ORF">RM425_08410</name>
</gene>
<evidence type="ECO:0000313" key="3">
    <source>
        <dbReference type="Proteomes" id="UP001183222"/>
    </source>
</evidence>
<reference evidence="3" key="1">
    <citation type="submission" date="2023-07" db="EMBL/GenBank/DDBJ databases">
        <title>30 novel species of actinomycetes from the DSMZ collection.</title>
        <authorList>
            <person name="Nouioui I."/>
        </authorList>
    </citation>
    <scope>NUCLEOTIDE SEQUENCE [LARGE SCALE GENOMIC DNA]</scope>
    <source>
        <strain evidence="3">DSM 46792</strain>
    </source>
</reference>
<organism evidence="2 3">
    <name type="scientific">Blastococcus goldschmidtiae</name>
    <dbReference type="NCBI Taxonomy" id="3075546"/>
    <lineage>
        <taxon>Bacteria</taxon>
        <taxon>Bacillati</taxon>
        <taxon>Actinomycetota</taxon>
        <taxon>Actinomycetes</taxon>
        <taxon>Geodermatophilales</taxon>
        <taxon>Geodermatophilaceae</taxon>
        <taxon>Blastococcus</taxon>
    </lineage>
</organism>
<evidence type="ECO:0000259" key="1">
    <source>
        <dbReference type="SMART" id="SM00849"/>
    </source>
</evidence>
<dbReference type="InterPro" id="IPR036866">
    <property type="entry name" value="RibonucZ/Hydroxyglut_hydro"/>
</dbReference>
<dbReference type="Proteomes" id="UP001183222">
    <property type="component" value="Unassembled WGS sequence"/>
</dbReference>
<dbReference type="RefSeq" id="WP_311344747.1">
    <property type="nucleotide sequence ID" value="NZ_JAVREI010000004.1"/>
</dbReference>
<accession>A0ABU2K6V9</accession>
<dbReference type="PANTHER" id="PTHR43223">
    <property type="entry name" value="ALKYL/ARYL-SULFATASE"/>
    <property type="match status" value="1"/>
</dbReference>
<name>A0ABU2K6V9_9ACTN</name>
<sequence length="440" mass="47498">MPDLLDLSARMIDTGVVDGPTNRVTQELSEVAEGVAVIESFSHVLLFETDEGLVAFDSSGAPSAGAVVSALRGWRADPVHTLIYTHGHVDHVGGSGALVADAAERGHRRPRVVAHENVPARFGRYVRTDGYNRVINRRQFGWLSDPNLRIADAGGSGLAPGPGQQPARFLPEDVARPDVTYTDHLDLSVGGLDIRLHHARGETDDHTWAWIPHHRAVCAGDFFIWNFPNAGNPQKVQRYPAEWAAALRAMAAQQPELFLPAHGLPIAGRERIAGVLGEVADVLEALVEQTVALMNDGATLDAVLQTVSVPDATLARPFLRPLYDEPEFVVRNIWRLYGGWYDGNPARLKPPADSHLAAEVAALAGGARALAVRAEEVAANGDLRLAAQLVEWAVQADPVDAGLHAVRSRIYRLRRNAEQSLMARGIFTSAAAESEVHAEG</sequence>
<dbReference type="InterPro" id="IPR029228">
    <property type="entry name" value="Alkyl_sulf_dimr"/>
</dbReference>
<keyword evidence="3" id="KW-1185">Reference proteome</keyword>
<dbReference type="PANTHER" id="PTHR43223:SF2">
    <property type="entry name" value="METALLO-BETA-LACTAMASE DOMAIN-CONTAINING PROTEIN"/>
    <property type="match status" value="1"/>
</dbReference>
<dbReference type="EMBL" id="JAVREI010000004">
    <property type="protein sequence ID" value="MDT0275924.1"/>
    <property type="molecule type" value="Genomic_DNA"/>
</dbReference>
<dbReference type="InterPro" id="IPR052195">
    <property type="entry name" value="Bact_Alkyl/Aryl-Sulfatase"/>
</dbReference>
<feature type="domain" description="Metallo-beta-lactamase" evidence="1">
    <location>
        <begin position="41"/>
        <end position="262"/>
    </location>
</feature>
<proteinExistence type="predicted"/>
<dbReference type="InterPro" id="IPR001279">
    <property type="entry name" value="Metallo-B-lactamas"/>
</dbReference>
<dbReference type="Pfam" id="PF00753">
    <property type="entry name" value="Lactamase_B"/>
    <property type="match status" value="1"/>
</dbReference>
<protein>
    <submittedName>
        <fullName evidence="2">Alkyl sulfatase dimerization domain-containing protein</fullName>
    </submittedName>
</protein>
<dbReference type="InterPro" id="IPR038536">
    <property type="entry name" value="Alkyl/aryl-sulf_dimr_sf"/>
</dbReference>
<dbReference type="SUPFAM" id="SSF56281">
    <property type="entry name" value="Metallo-hydrolase/oxidoreductase"/>
    <property type="match status" value="1"/>
</dbReference>
<dbReference type="Gene3D" id="1.25.40.880">
    <property type="entry name" value="Alkyl sulfatase, dimerisation domain"/>
    <property type="match status" value="1"/>
</dbReference>
<dbReference type="Gene3D" id="3.60.15.30">
    <property type="entry name" value="Metallo-beta-lactamase domain"/>
    <property type="match status" value="1"/>
</dbReference>
<comment type="caution">
    <text evidence="2">The sequence shown here is derived from an EMBL/GenBank/DDBJ whole genome shotgun (WGS) entry which is preliminary data.</text>
</comment>
<evidence type="ECO:0000313" key="2">
    <source>
        <dbReference type="EMBL" id="MDT0275924.1"/>
    </source>
</evidence>